<dbReference type="PANTHER" id="PTHR36041:SF2">
    <property type="entry name" value="SUCCINATE DEHYDROGENASE SUBUNIT 7A, MITOCHONDRIAL-RELATED"/>
    <property type="match status" value="1"/>
</dbReference>
<keyword evidence="2" id="KW-1185">Reference proteome</keyword>
<name>A0ABD3CIW3_9LAMI</name>
<evidence type="ECO:0000313" key="1">
    <source>
        <dbReference type="EMBL" id="KAL3628690.1"/>
    </source>
</evidence>
<dbReference type="PANTHER" id="PTHR36041">
    <property type="entry name" value="SUCCINATE DEHYDROGENASE SUBUNIT 7A, MITOCHONDRIAL-RELATED"/>
    <property type="match status" value="1"/>
</dbReference>
<protein>
    <recommendedName>
        <fullName evidence="3">OPA3-like protein</fullName>
    </recommendedName>
</protein>
<dbReference type="AlphaFoldDB" id="A0ABD3CIW3"/>
<evidence type="ECO:0008006" key="3">
    <source>
        <dbReference type="Google" id="ProtNLM"/>
    </source>
</evidence>
<dbReference type="InterPro" id="IPR034573">
    <property type="entry name" value="SDH7"/>
</dbReference>
<organism evidence="1 2">
    <name type="scientific">Castilleja foliolosa</name>
    <dbReference type="NCBI Taxonomy" id="1961234"/>
    <lineage>
        <taxon>Eukaryota</taxon>
        <taxon>Viridiplantae</taxon>
        <taxon>Streptophyta</taxon>
        <taxon>Embryophyta</taxon>
        <taxon>Tracheophyta</taxon>
        <taxon>Spermatophyta</taxon>
        <taxon>Magnoliopsida</taxon>
        <taxon>eudicotyledons</taxon>
        <taxon>Gunneridae</taxon>
        <taxon>Pentapetalae</taxon>
        <taxon>asterids</taxon>
        <taxon>lamiids</taxon>
        <taxon>Lamiales</taxon>
        <taxon>Orobanchaceae</taxon>
        <taxon>Pedicularideae</taxon>
        <taxon>Castillejinae</taxon>
        <taxon>Castilleja</taxon>
    </lineage>
</organism>
<gene>
    <name evidence="1" type="ORF">CASFOL_027736</name>
</gene>
<accession>A0ABD3CIW3</accession>
<dbReference type="Proteomes" id="UP001632038">
    <property type="component" value="Unassembled WGS sequence"/>
</dbReference>
<comment type="caution">
    <text evidence="1">The sequence shown here is derived from an EMBL/GenBank/DDBJ whole genome shotgun (WGS) entry which is preliminary data.</text>
</comment>
<proteinExistence type="predicted"/>
<evidence type="ECO:0000313" key="2">
    <source>
        <dbReference type="Proteomes" id="UP001632038"/>
    </source>
</evidence>
<dbReference type="EMBL" id="JAVIJP010000036">
    <property type="protein sequence ID" value="KAL3628690.1"/>
    <property type="molecule type" value="Genomic_DNA"/>
</dbReference>
<sequence length="111" mass="12435">MRTVNMAFLLNKTAISALRLRSQKSASSIILPRRGFHDELGARKKTFSADDPELKRLEAEMNNAFRRLRGLEVLAVALLAGSCYGTYYVTVETLKGLAEAMREEGRIEKSD</sequence>
<reference evidence="2" key="1">
    <citation type="journal article" date="2024" name="IScience">
        <title>Strigolactones Initiate the Formation of Haustorium-like Structures in Castilleja.</title>
        <authorList>
            <person name="Buerger M."/>
            <person name="Peterson D."/>
            <person name="Chory J."/>
        </authorList>
    </citation>
    <scope>NUCLEOTIDE SEQUENCE [LARGE SCALE GENOMIC DNA]</scope>
</reference>